<comment type="similarity">
    <text evidence="3 12">Belongs to the CcmD/CycX/HelD family.</text>
</comment>
<comment type="subcellular location">
    <subcellularLocation>
        <location evidence="2 12">Cell inner membrane</location>
        <topology evidence="2 12">Single-pass membrane protein</topology>
    </subcellularLocation>
</comment>
<dbReference type="RefSeq" id="WP_261300007.1">
    <property type="nucleotide sequence ID" value="NZ_JAMTCD010000045.1"/>
</dbReference>
<evidence type="ECO:0000256" key="10">
    <source>
        <dbReference type="ARBA" id="ARBA00022989"/>
    </source>
</evidence>
<reference evidence="13" key="1">
    <citation type="journal article" date="2023" name="Int. J. Syst. Evol. Microbiol.">
        <title>&lt;i&gt;Shewanella septentrionalis&lt;/i&gt; sp. nov. and &lt;i&gt;Shewanella holmiensis&lt;/i&gt; sp. nov., isolated from Baltic Sea water and sediments.</title>
        <authorList>
            <person name="Martin-Rodriguez A.J."/>
            <person name="Thorell K."/>
            <person name="Joffre E."/>
            <person name="Jensie-Markopoulos S."/>
            <person name="Moore E.R.B."/>
            <person name="Sjoling A."/>
        </authorList>
    </citation>
    <scope>NUCLEOTIDE SEQUENCE</scope>
    <source>
        <strain evidence="13">SP1S2-7</strain>
    </source>
</reference>
<sequence length="66" mass="7501">MQFDSFAAFLDMGGYAFFVWLAYGVTFGSLGILIIHSLGQKRKVLIEISKKITREERLKESRGNKS</sequence>
<proteinExistence type="inferred from homology"/>
<evidence type="ECO:0000256" key="11">
    <source>
        <dbReference type="ARBA" id="ARBA00023136"/>
    </source>
</evidence>
<dbReference type="GO" id="GO:0015886">
    <property type="term" value="P:heme transport"/>
    <property type="evidence" value="ECO:0007669"/>
    <property type="project" value="InterPro"/>
</dbReference>
<comment type="caution">
    <text evidence="13">The sequence shown here is derived from an EMBL/GenBank/DDBJ whole genome shotgun (WGS) entry which is preliminary data.</text>
</comment>
<dbReference type="PANTHER" id="PTHR37531:SF1">
    <property type="entry name" value="HEME EXPORTER PROTEIN D"/>
    <property type="match status" value="1"/>
</dbReference>
<keyword evidence="11 12" id="KW-0472">Membrane</keyword>
<organism evidence="13 14">
    <name type="scientific">Shewanella holmiensis</name>
    <dbReference type="NCBI Taxonomy" id="2952222"/>
    <lineage>
        <taxon>Bacteria</taxon>
        <taxon>Pseudomonadati</taxon>
        <taxon>Pseudomonadota</taxon>
        <taxon>Gammaproteobacteria</taxon>
        <taxon>Alteromonadales</taxon>
        <taxon>Shewanellaceae</taxon>
        <taxon>Shewanella</taxon>
    </lineage>
</organism>
<keyword evidence="7 12" id="KW-0997">Cell inner membrane</keyword>
<evidence type="ECO:0000256" key="3">
    <source>
        <dbReference type="ARBA" id="ARBA00008741"/>
    </source>
</evidence>
<evidence type="ECO:0000256" key="8">
    <source>
        <dbReference type="ARBA" id="ARBA00022692"/>
    </source>
</evidence>
<keyword evidence="8 12" id="KW-0812">Transmembrane</keyword>
<dbReference type="Proteomes" id="UP001155546">
    <property type="component" value="Unassembled WGS sequence"/>
</dbReference>
<dbReference type="GO" id="GO:0005886">
    <property type="term" value="C:plasma membrane"/>
    <property type="evidence" value="ECO:0007669"/>
    <property type="project" value="UniProtKB-SubCell"/>
</dbReference>
<evidence type="ECO:0000256" key="6">
    <source>
        <dbReference type="ARBA" id="ARBA00022475"/>
    </source>
</evidence>
<evidence type="ECO:0000256" key="9">
    <source>
        <dbReference type="ARBA" id="ARBA00022748"/>
    </source>
</evidence>
<keyword evidence="9 12" id="KW-0201">Cytochrome c-type biogenesis</keyword>
<dbReference type="InterPro" id="IPR007078">
    <property type="entry name" value="Haem_export_protD_CcmD"/>
</dbReference>
<evidence type="ECO:0000313" key="13">
    <source>
        <dbReference type="EMBL" id="MCT7943721.1"/>
    </source>
</evidence>
<feature type="transmembrane region" description="Helical" evidence="12">
    <location>
        <begin position="12"/>
        <end position="35"/>
    </location>
</feature>
<evidence type="ECO:0000256" key="4">
    <source>
        <dbReference type="ARBA" id="ARBA00016461"/>
    </source>
</evidence>
<keyword evidence="14" id="KW-1185">Reference proteome</keyword>
<name>A0A9X2WR27_9GAMM</name>
<dbReference type="PANTHER" id="PTHR37531">
    <property type="entry name" value="HEME EXPORTER PROTEIN D"/>
    <property type="match status" value="1"/>
</dbReference>
<evidence type="ECO:0000256" key="5">
    <source>
        <dbReference type="ARBA" id="ARBA00022448"/>
    </source>
</evidence>
<evidence type="ECO:0000313" key="14">
    <source>
        <dbReference type="Proteomes" id="UP001155546"/>
    </source>
</evidence>
<dbReference type="NCBIfam" id="TIGR03141">
    <property type="entry name" value="cytochro_ccmD"/>
    <property type="match status" value="1"/>
</dbReference>
<dbReference type="GO" id="GO:1903607">
    <property type="term" value="P:cytochrome c biosynthetic process"/>
    <property type="evidence" value="ECO:0007669"/>
    <property type="project" value="TreeGrafter"/>
</dbReference>
<dbReference type="EMBL" id="JAMTCD010000045">
    <property type="protein sequence ID" value="MCT7943721.1"/>
    <property type="molecule type" value="Genomic_DNA"/>
</dbReference>
<dbReference type="InterPro" id="IPR052075">
    <property type="entry name" value="Heme_exporter_D"/>
</dbReference>
<keyword evidence="10 12" id="KW-1133">Transmembrane helix</keyword>
<comment type="function">
    <text evidence="1 12">Required for the export of heme to the periplasm for the biogenesis of c-type cytochromes.</text>
</comment>
<keyword evidence="6 12" id="KW-1003">Cell membrane</keyword>
<dbReference type="Pfam" id="PF04995">
    <property type="entry name" value="CcmD"/>
    <property type="match status" value="1"/>
</dbReference>
<protein>
    <recommendedName>
        <fullName evidence="4 12">Heme exporter protein D</fullName>
    </recommendedName>
</protein>
<evidence type="ECO:0000256" key="12">
    <source>
        <dbReference type="RuleBase" id="RU363101"/>
    </source>
</evidence>
<gene>
    <name evidence="13" type="primary">ccmD</name>
    <name evidence="13" type="ORF">NE535_18360</name>
</gene>
<evidence type="ECO:0000256" key="7">
    <source>
        <dbReference type="ARBA" id="ARBA00022519"/>
    </source>
</evidence>
<dbReference type="AlphaFoldDB" id="A0A9X2WR27"/>
<keyword evidence="5 12" id="KW-0813">Transport</keyword>
<dbReference type="GO" id="GO:0017004">
    <property type="term" value="P:cytochrome complex assembly"/>
    <property type="evidence" value="ECO:0007669"/>
    <property type="project" value="UniProtKB-KW"/>
</dbReference>
<accession>A0A9X2WR27</accession>
<evidence type="ECO:0000256" key="1">
    <source>
        <dbReference type="ARBA" id="ARBA00002442"/>
    </source>
</evidence>
<evidence type="ECO:0000256" key="2">
    <source>
        <dbReference type="ARBA" id="ARBA00004377"/>
    </source>
</evidence>